<dbReference type="Pfam" id="PF01724">
    <property type="entry name" value="DUF29"/>
    <property type="match status" value="1"/>
</dbReference>
<name>A0A255YVZ1_9PROT</name>
<keyword evidence="2" id="KW-1185">Reference proteome</keyword>
<organism evidence="1 2">
    <name type="scientific">Niveispirillum lacus</name>
    <dbReference type="NCBI Taxonomy" id="1981099"/>
    <lineage>
        <taxon>Bacteria</taxon>
        <taxon>Pseudomonadati</taxon>
        <taxon>Pseudomonadota</taxon>
        <taxon>Alphaproteobacteria</taxon>
        <taxon>Rhodospirillales</taxon>
        <taxon>Azospirillaceae</taxon>
        <taxon>Niveispirillum</taxon>
    </lineage>
</organism>
<gene>
    <name evidence="1" type="ORF">CHU95_13355</name>
</gene>
<comment type="caution">
    <text evidence="1">The sequence shown here is derived from an EMBL/GenBank/DDBJ whole genome shotgun (WGS) entry which is preliminary data.</text>
</comment>
<evidence type="ECO:0008006" key="3">
    <source>
        <dbReference type="Google" id="ProtNLM"/>
    </source>
</evidence>
<reference evidence="1 2" key="1">
    <citation type="submission" date="2017-07" db="EMBL/GenBank/DDBJ databases">
        <title>Niveispirillum cyanobacteriorum sp. nov., isolated from cyanobacterial aggregates in a eutrophic lake.</title>
        <authorList>
            <person name="Cai H."/>
        </authorList>
    </citation>
    <scope>NUCLEOTIDE SEQUENCE [LARGE SCALE GENOMIC DNA]</scope>
    <source>
        <strain evidence="2">TH1-14</strain>
    </source>
</reference>
<dbReference type="EMBL" id="NOXU01000030">
    <property type="protein sequence ID" value="OYQ33397.1"/>
    <property type="molecule type" value="Genomic_DNA"/>
</dbReference>
<sequence>MPDNRLHDTDFFSWTQQQADALRAVASGVKSNIVDWDNVIEEIESLGREQERALASHLRNVLSHLLKLDYSPAEEPKAHWRKEIKLQRLEAEERLDTNPSLKARLPEILERAYHYARREAAIGLEEDGVALKDLPEDCPYSLEQTRDMNWFPVGRAGNERVKD</sequence>
<dbReference type="InterPro" id="IPR002636">
    <property type="entry name" value="DUF29"/>
</dbReference>
<dbReference type="OrthoDB" id="425753at2"/>
<dbReference type="AlphaFoldDB" id="A0A255YVZ1"/>
<dbReference type="Gene3D" id="1.20.1220.20">
    <property type="entry name" value="Uncharcterised protein PF01724"/>
    <property type="match status" value="1"/>
</dbReference>
<dbReference type="RefSeq" id="WP_094456840.1">
    <property type="nucleotide sequence ID" value="NZ_NOXU01000030.1"/>
</dbReference>
<protein>
    <recommendedName>
        <fullName evidence="3">DUF29 domain-containing protein</fullName>
    </recommendedName>
</protein>
<proteinExistence type="predicted"/>
<evidence type="ECO:0000313" key="2">
    <source>
        <dbReference type="Proteomes" id="UP000216998"/>
    </source>
</evidence>
<accession>A0A255YVZ1</accession>
<dbReference type="PANTHER" id="PTHR34235">
    <property type="entry name" value="SLR1203 PROTEIN-RELATED"/>
    <property type="match status" value="1"/>
</dbReference>
<evidence type="ECO:0000313" key="1">
    <source>
        <dbReference type="EMBL" id="OYQ33397.1"/>
    </source>
</evidence>
<dbReference type="Proteomes" id="UP000216998">
    <property type="component" value="Unassembled WGS sequence"/>
</dbReference>